<dbReference type="Proteomes" id="UP000003136">
    <property type="component" value="Unassembled WGS sequence"/>
</dbReference>
<sequence>MKRIEDKDILPYNFFAYKGIYTGALGNMRYRIWRTGEKPDFILVACAWAGPMAYAYIPDEDKTTAEFEASEEGRLAAIEWLNEEYEKGSWEPKEH</sequence>
<dbReference type="EMBL" id="ABVQ01000036">
    <property type="protein sequence ID" value="EEC57547.1"/>
    <property type="molecule type" value="Genomic_DNA"/>
</dbReference>
<dbReference type="HOGENOM" id="CLU_157801_0_0_9"/>
<gene>
    <name evidence="1" type="ORF">BACPEC_02056</name>
</gene>
<evidence type="ECO:0008006" key="3">
    <source>
        <dbReference type="Google" id="ProtNLM"/>
    </source>
</evidence>
<dbReference type="eggNOG" id="ENOG50337K7">
    <property type="taxonomic scope" value="Bacteria"/>
</dbReference>
<dbReference type="STRING" id="483218.BACPEC_02056"/>
<organism evidence="1 2">
    <name type="scientific">[Bacteroides] pectinophilus ATCC 43243</name>
    <dbReference type="NCBI Taxonomy" id="483218"/>
    <lineage>
        <taxon>Bacteria</taxon>
        <taxon>Bacillati</taxon>
        <taxon>Bacillota</taxon>
        <taxon>Clostridia</taxon>
        <taxon>Eubacteriales</taxon>
    </lineage>
</organism>
<accession>B7ASK1</accession>
<evidence type="ECO:0000313" key="2">
    <source>
        <dbReference type="Proteomes" id="UP000003136"/>
    </source>
</evidence>
<protein>
    <recommendedName>
        <fullName evidence="3">GNAT family acetyltransferase</fullName>
    </recommendedName>
</protein>
<reference evidence="1 2" key="1">
    <citation type="submission" date="2008-11" db="EMBL/GenBank/DDBJ databases">
        <title>Draft genome sequence of Bacteroides pectinophilus (ATCC 43243).</title>
        <authorList>
            <person name="Sudarsanam P."/>
            <person name="Ley R."/>
            <person name="Guruge J."/>
            <person name="Turnbaugh P.J."/>
            <person name="Mahowald M."/>
            <person name="Liep D."/>
            <person name="Gordon J."/>
        </authorList>
    </citation>
    <scope>NUCLEOTIDE SEQUENCE [LARGE SCALE GENOMIC DNA]</scope>
    <source>
        <strain evidence="1 2">ATCC 43243</strain>
    </source>
</reference>
<comment type="caution">
    <text evidence="1">The sequence shown here is derived from an EMBL/GenBank/DDBJ whole genome shotgun (WGS) entry which is preliminary data.</text>
</comment>
<name>B7ASK1_9FIRM</name>
<dbReference type="AlphaFoldDB" id="B7ASK1"/>
<keyword evidence="2" id="KW-1185">Reference proteome</keyword>
<reference evidence="1 2" key="2">
    <citation type="submission" date="2008-11" db="EMBL/GenBank/DDBJ databases">
        <authorList>
            <person name="Fulton L."/>
            <person name="Clifton S."/>
            <person name="Fulton B."/>
            <person name="Xu J."/>
            <person name="Minx P."/>
            <person name="Pepin K.H."/>
            <person name="Johnson M."/>
            <person name="Bhonagiri V."/>
            <person name="Nash W.E."/>
            <person name="Mardis E.R."/>
            <person name="Wilson R.K."/>
        </authorList>
    </citation>
    <scope>NUCLEOTIDE SEQUENCE [LARGE SCALE GENOMIC DNA]</scope>
    <source>
        <strain evidence="1 2">ATCC 43243</strain>
    </source>
</reference>
<evidence type="ECO:0000313" key="1">
    <source>
        <dbReference type="EMBL" id="EEC57547.1"/>
    </source>
</evidence>
<proteinExistence type="predicted"/>